<feature type="transmembrane region" description="Helical" evidence="1">
    <location>
        <begin position="12"/>
        <end position="29"/>
    </location>
</feature>
<gene>
    <name evidence="2" type="ORF">BOLC4T26056H</name>
</gene>
<name>A0A3P6CUU9_BRAOL</name>
<protein>
    <submittedName>
        <fullName evidence="2">Uncharacterized protein</fullName>
    </submittedName>
</protein>
<dbReference type="EMBL" id="LR031873">
    <property type="protein sequence ID" value="VDD11249.1"/>
    <property type="molecule type" value="Genomic_DNA"/>
</dbReference>
<keyword evidence="1" id="KW-0472">Membrane</keyword>
<keyword evidence="1" id="KW-0812">Transmembrane</keyword>
<keyword evidence="1" id="KW-1133">Transmembrane helix</keyword>
<organism evidence="2">
    <name type="scientific">Brassica oleracea</name>
    <name type="common">Wild cabbage</name>
    <dbReference type="NCBI Taxonomy" id="3712"/>
    <lineage>
        <taxon>Eukaryota</taxon>
        <taxon>Viridiplantae</taxon>
        <taxon>Streptophyta</taxon>
        <taxon>Embryophyta</taxon>
        <taxon>Tracheophyta</taxon>
        <taxon>Spermatophyta</taxon>
        <taxon>Magnoliopsida</taxon>
        <taxon>eudicotyledons</taxon>
        <taxon>Gunneridae</taxon>
        <taxon>Pentapetalae</taxon>
        <taxon>rosids</taxon>
        <taxon>malvids</taxon>
        <taxon>Brassicales</taxon>
        <taxon>Brassicaceae</taxon>
        <taxon>Brassiceae</taxon>
        <taxon>Brassica</taxon>
    </lineage>
</organism>
<evidence type="ECO:0000256" key="1">
    <source>
        <dbReference type="SAM" id="Phobius"/>
    </source>
</evidence>
<sequence length="37" mass="4152">MKCPRSVDVSSGSGYSISSLGPLFAMVFVRMRLWTVW</sequence>
<evidence type="ECO:0000313" key="2">
    <source>
        <dbReference type="EMBL" id="VDD11249.1"/>
    </source>
</evidence>
<dbReference type="AlphaFoldDB" id="A0A3P6CUU9"/>
<reference evidence="2" key="1">
    <citation type="submission" date="2018-11" db="EMBL/GenBank/DDBJ databases">
        <authorList>
            <consortium name="Genoscope - CEA"/>
            <person name="William W."/>
        </authorList>
    </citation>
    <scope>NUCLEOTIDE SEQUENCE</scope>
</reference>
<proteinExistence type="predicted"/>
<accession>A0A3P6CUU9</accession>